<reference evidence="1 2" key="1">
    <citation type="journal article" date="2019" name="Int. J. Syst. Evol. Microbiol.">
        <title>The Global Catalogue of Microorganisms (GCM) 10K type strain sequencing project: providing services to taxonomists for standard genome sequencing and annotation.</title>
        <authorList>
            <consortium name="The Broad Institute Genomics Platform"/>
            <consortium name="The Broad Institute Genome Sequencing Center for Infectious Disease"/>
            <person name="Wu L."/>
            <person name="Ma J."/>
        </authorList>
    </citation>
    <scope>NUCLEOTIDE SEQUENCE [LARGE SCALE GENOMIC DNA]</scope>
    <source>
        <strain evidence="1 2">JCM 16013</strain>
    </source>
</reference>
<dbReference type="EMBL" id="BAAAQM010000002">
    <property type="protein sequence ID" value="GAA1953045.1"/>
    <property type="molecule type" value="Genomic_DNA"/>
</dbReference>
<dbReference type="InterPro" id="IPR003325">
    <property type="entry name" value="TerD"/>
</dbReference>
<organism evidence="1 2">
    <name type="scientific">Catenulispora subtropica</name>
    <dbReference type="NCBI Taxonomy" id="450798"/>
    <lineage>
        <taxon>Bacteria</taxon>
        <taxon>Bacillati</taxon>
        <taxon>Actinomycetota</taxon>
        <taxon>Actinomycetes</taxon>
        <taxon>Catenulisporales</taxon>
        <taxon>Catenulisporaceae</taxon>
        <taxon>Catenulispora</taxon>
    </lineage>
</organism>
<dbReference type="Proteomes" id="UP001499854">
    <property type="component" value="Unassembled WGS sequence"/>
</dbReference>
<gene>
    <name evidence="1" type="ORF">GCM10009838_05320</name>
</gene>
<name>A0ABN2QK99_9ACTN</name>
<protein>
    <recommendedName>
        <fullName evidence="3">Tellurium resistance</fullName>
    </recommendedName>
</protein>
<sequence length="233" mass="25739">MRLNRMIIRASDDGEGGSRVEKMTAARPVQSLTSRGAAAGTLRVNLIWDQLPMIPTPRPTAGLKLSSRRLEPPPISHGRLVDLDLGCLYEFAAGQRGVVQALGHRRGDFERPPYIRLDQDDRSGSAIGENLFINLDHSDELNRVLVFVFAYQGAFDGANAKVTFHPATGNPLEIKLENPIPQAKACAVALLLRHGPDLVLQREVQYTTGFQSELDRMYGWGMRWQDGQPKGLG</sequence>
<dbReference type="RefSeq" id="WP_344655267.1">
    <property type="nucleotide sequence ID" value="NZ_BAAAQM010000002.1"/>
</dbReference>
<proteinExistence type="predicted"/>
<accession>A0ABN2QK99</accession>
<comment type="caution">
    <text evidence="1">The sequence shown here is derived from an EMBL/GenBank/DDBJ whole genome shotgun (WGS) entry which is preliminary data.</text>
</comment>
<evidence type="ECO:0008006" key="3">
    <source>
        <dbReference type="Google" id="ProtNLM"/>
    </source>
</evidence>
<keyword evidence="2" id="KW-1185">Reference proteome</keyword>
<evidence type="ECO:0000313" key="2">
    <source>
        <dbReference type="Proteomes" id="UP001499854"/>
    </source>
</evidence>
<evidence type="ECO:0000313" key="1">
    <source>
        <dbReference type="EMBL" id="GAA1953045.1"/>
    </source>
</evidence>
<dbReference type="CDD" id="cd06974">
    <property type="entry name" value="TerD_like"/>
    <property type="match status" value="1"/>
</dbReference>